<evidence type="ECO:0000313" key="1">
    <source>
        <dbReference type="EMBL" id="ALI59101.1"/>
    </source>
</evidence>
<accession>A0A0P0AK52</accession>
<gene>
    <name evidence="1" type="ORF">CCBH4851_00398</name>
</gene>
<protein>
    <submittedName>
        <fullName evidence="1">Uncharacterized protein</fullName>
    </submittedName>
</protein>
<proteinExistence type="predicted"/>
<name>A0A0P0AK52_PSEAI</name>
<organism evidence="1">
    <name type="scientific">Pseudomonas aeruginosa</name>
    <dbReference type="NCBI Taxonomy" id="287"/>
    <lineage>
        <taxon>Bacteria</taxon>
        <taxon>Pseudomonadati</taxon>
        <taxon>Pseudomonadota</taxon>
        <taxon>Gammaproteobacteria</taxon>
        <taxon>Pseudomonadales</taxon>
        <taxon>Pseudomonadaceae</taxon>
        <taxon>Pseudomonas</taxon>
    </lineage>
</organism>
<sequence>MPKQPPPFFAQMRASEHAESIYYADLFRINGKVWALTGTGKSDAGRAATAKRRDDDLARDSVAFVRDGAMLMGRYDPGALNPDMLNDLHALHPLVAVVYCLSETETAKAFANRPLELVDVDPETVGLMLSKSVYPPPMVQHFFDDNELAHLYNDERRLRHWLKLTAGTSGVRWLLAPWMPTAADKGALYASLVV</sequence>
<dbReference type="RefSeq" id="WP_019726370.1">
    <property type="nucleotide sequence ID" value="NZ_CBDDSE010000001.1"/>
</dbReference>
<dbReference type="AlphaFoldDB" id="A0A0P0AK52"/>
<dbReference type="EMBL" id="KT454971">
    <property type="protein sequence ID" value="ALI59101.1"/>
    <property type="molecule type" value="Genomic_DNA"/>
</dbReference>
<reference evidence="1" key="1">
    <citation type="submission" date="2015-08" db="EMBL/GenBank/DDBJ databases">
        <title>Pseudomonas aeruginosa strain CCBH4851 chromosome region.</title>
        <authorList>
            <person name="Silveira M.C."/>
            <person name="Carvalho-Assef A.P.D."/>
            <person name="Albano R.M."/>
        </authorList>
    </citation>
    <scope>NUCLEOTIDE SEQUENCE</scope>
    <source>
        <strain evidence="1">CCBH4851</strain>
    </source>
</reference>
<dbReference type="PATRIC" id="fig|287.2965.peg.2583"/>